<protein>
    <submittedName>
        <fullName evidence="1">Uncharacterized protein</fullName>
    </submittedName>
</protein>
<organism evidence="1 2">
    <name type="scientific">Caballeronia sordidicola</name>
    <name type="common">Burkholderia sordidicola</name>
    <dbReference type="NCBI Taxonomy" id="196367"/>
    <lineage>
        <taxon>Bacteria</taxon>
        <taxon>Pseudomonadati</taxon>
        <taxon>Pseudomonadota</taxon>
        <taxon>Betaproteobacteria</taxon>
        <taxon>Burkholderiales</taxon>
        <taxon>Burkholderiaceae</taxon>
        <taxon>Caballeronia</taxon>
    </lineage>
</organism>
<evidence type="ECO:0000313" key="2">
    <source>
        <dbReference type="Proteomes" id="UP000194546"/>
    </source>
</evidence>
<evidence type="ECO:0000313" key="1">
    <source>
        <dbReference type="EMBL" id="OTP79163.1"/>
    </source>
</evidence>
<reference evidence="1 2" key="1">
    <citation type="submission" date="2017-03" db="EMBL/GenBank/DDBJ databases">
        <title>Genome analysis of strain PAMC 26510.</title>
        <authorList>
            <person name="Oh H.-M."/>
            <person name="Yang J.-A."/>
        </authorList>
    </citation>
    <scope>NUCLEOTIDE SEQUENCE [LARGE SCALE GENOMIC DNA]</scope>
    <source>
        <strain evidence="1 2">PAMC 26510</strain>
    </source>
</reference>
<dbReference type="EMBL" id="NBTY01000034">
    <property type="protein sequence ID" value="OTP79163.1"/>
    <property type="molecule type" value="Genomic_DNA"/>
</dbReference>
<gene>
    <name evidence="1" type="ORF">PAMC26510_06775</name>
</gene>
<accession>A0A242N6F5</accession>
<sequence>MGCWDCRCHSMKPPGRFGGSAVWLARGAGIRSLRWGGAVALGRVFALALGRGRFMVGLMSGCCCSGLLAFCSG</sequence>
<dbReference type="Proteomes" id="UP000194546">
    <property type="component" value="Unassembled WGS sequence"/>
</dbReference>
<dbReference type="AlphaFoldDB" id="A0A242N6F5"/>
<proteinExistence type="predicted"/>
<comment type="caution">
    <text evidence="1">The sequence shown here is derived from an EMBL/GenBank/DDBJ whole genome shotgun (WGS) entry which is preliminary data.</text>
</comment>
<name>A0A242N6F5_CABSO</name>